<evidence type="ECO:0000259" key="1">
    <source>
        <dbReference type="Pfam" id="PF14529"/>
    </source>
</evidence>
<proteinExistence type="predicted"/>
<gene>
    <name evidence="2" type="ORF">NTEN_LOCUS21454</name>
</gene>
<dbReference type="Proteomes" id="UP000479000">
    <property type="component" value="Unassembled WGS sequence"/>
</dbReference>
<accession>A0A6H5HHD5</accession>
<dbReference type="OrthoDB" id="6780406at2759"/>
<sequence length="223" mass="25183">MSPNQNHEPIVRKLDHALGSLGNVKVLIGGDFNAWARLWGAAQDTARGNDVALWTASRGLMLLNRIECGPTFINHNGSSYIDLTFVSSDWDDIAVDWSSDFETGSDHSLIAIRIRSQRDETNSVTPAARFNTRKGNWRDFCAEQKSLLVDYELTSPVEDENVSVAAAELDQVLVQAAQMIRALRRRQRCRDPALIPGLERNFCIARRDFKNAVRQSKRVSWRK</sequence>
<dbReference type="EMBL" id="CADCXU010031441">
    <property type="protein sequence ID" value="CAB0017443.1"/>
    <property type="molecule type" value="Genomic_DNA"/>
</dbReference>
<dbReference type="InterPro" id="IPR036691">
    <property type="entry name" value="Endo/exonu/phosph_ase_sf"/>
</dbReference>
<dbReference type="Gene3D" id="3.60.10.10">
    <property type="entry name" value="Endonuclease/exonuclease/phosphatase"/>
    <property type="match status" value="1"/>
</dbReference>
<dbReference type="InterPro" id="IPR005135">
    <property type="entry name" value="Endo/exonuclease/phosphatase"/>
</dbReference>
<evidence type="ECO:0000313" key="3">
    <source>
        <dbReference type="Proteomes" id="UP000479000"/>
    </source>
</evidence>
<keyword evidence="3" id="KW-1185">Reference proteome</keyword>
<reference evidence="2 3" key="1">
    <citation type="submission" date="2020-02" db="EMBL/GenBank/DDBJ databases">
        <authorList>
            <person name="Ferguson B K."/>
        </authorList>
    </citation>
    <scope>NUCLEOTIDE SEQUENCE [LARGE SCALE GENOMIC DNA]</scope>
</reference>
<dbReference type="SUPFAM" id="SSF56219">
    <property type="entry name" value="DNase I-like"/>
    <property type="match status" value="1"/>
</dbReference>
<protein>
    <recommendedName>
        <fullName evidence="1">Endonuclease/exonuclease/phosphatase domain-containing protein</fullName>
    </recommendedName>
</protein>
<organism evidence="2 3">
    <name type="scientific">Nesidiocoris tenuis</name>
    <dbReference type="NCBI Taxonomy" id="355587"/>
    <lineage>
        <taxon>Eukaryota</taxon>
        <taxon>Metazoa</taxon>
        <taxon>Ecdysozoa</taxon>
        <taxon>Arthropoda</taxon>
        <taxon>Hexapoda</taxon>
        <taxon>Insecta</taxon>
        <taxon>Pterygota</taxon>
        <taxon>Neoptera</taxon>
        <taxon>Paraneoptera</taxon>
        <taxon>Hemiptera</taxon>
        <taxon>Heteroptera</taxon>
        <taxon>Panheteroptera</taxon>
        <taxon>Cimicomorpha</taxon>
        <taxon>Miridae</taxon>
        <taxon>Dicyphina</taxon>
        <taxon>Nesidiocoris</taxon>
    </lineage>
</organism>
<name>A0A6H5HHD5_9HEMI</name>
<feature type="domain" description="Endonuclease/exonuclease/phosphatase" evidence="1">
    <location>
        <begin position="2"/>
        <end position="110"/>
    </location>
</feature>
<dbReference type="Pfam" id="PF14529">
    <property type="entry name" value="Exo_endo_phos_2"/>
    <property type="match status" value="1"/>
</dbReference>
<dbReference type="GO" id="GO:0003824">
    <property type="term" value="F:catalytic activity"/>
    <property type="evidence" value="ECO:0007669"/>
    <property type="project" value="InterPro"/>
</dbReference>
<evidence type="ECO:0000313" key="2">
    <source>
        <dbReference type="EMBL" id="CAB0017443.1"/>
    </source>
</evidence>
<dbReference type="AlphaFoldDB" id="A0A6H5HHD5"/>